<reference evidence="4" key="1">
    <citation type="submission" date="2019-03" db="EMBL/GenBank/DDBJ databases">
        <title>Single cell metagenomics reveals metabolic interactions within the superorganism composed of flagellate Streblomastix strix and complex community of Bacteroidetes bacteria on its surface.</title>
        <authorList>
            <person name="Treitli S.C."/>
            <person name="Kolisko M."/>
            <person name="Husnik F."/>
            <person name="Keeling P."/>
            <person name="Hampl V."/>
        </authorList>
    </citation>
    <scope>NUCLEOTIDE SEQUENCE</scope>
    <source>
        <strain evidence="4">STM</strain>
    </source>
</reference>
<keyword evidence="4" id="KW-0436">Ligase</keyword>
<accession>A0A5J4QHM6</accession>
<dbReference type="InterPro" id="IPR002698">
    <property type="entry name" value="FTHF_cligase"/>
</dbReference>
<dbReference type="PANTHER" id="PTHR23407:SF1">
    <property type="entry name" value="5-FORMYLTETRAHYDROFOLATE CYCLO-LIGASE"/>
    <property type="match status" value="1"/>
</dbReference>
<dbReference type="SUPFAM" id="SSF100950">
    <property type="entry name" value="NagB/RpiA/CoA transferase-like"/>
    <property type="match status" value="1"/>
</dbReference>
<dbReference type="Gene3D" id="3.40.50.10420">
    <property type="entry name" value="NagB/RpiA/CoA transferase-like"/>
    <property type="match status" value="1"/>
</dbReference>
<gene>
    <name evidence="4" type="ORF">EZS27_029801</name>
</gene>
<name>A0A5J4QHM6_9ZZZZ</name>
<evidence type="ECO:0000256" key="3">
    <source>
        <dbReference type="ARBA" id="ARBA00022840"/>
    </source>
</evidence>
<evidence type="ECO:0000256" key="2">
    <source>
        <dbReference type="ARBA" id="ARBA00022741"/>
    </source>
</evidence>
<dbReference type="EMBL" id="SNRY01003592">
    <property type="protein sequence ID" value="KAA6320428.1"/>
    <property type="molecule type" value="Genomic_DNA"/>
</dbReference>
<sequence>MLNVLSDGIIYRLETHEVFGRANTVLLFHSLKDEPDTHVFIKKWSKTKRILLPVVCGEALELRIYSNQKDLLVGTYGIKEPSGEVFTDYSSIDLAVVPGVAFDRSGNRLGRGKGYYDKLLSHIPAYKIGICFPYQLIEKVPTDEFDIVVDEVIST</sequence>
<keyword evidence="3" id="KW-0067">ATP-binding</keyword>
<organism evidence="4">
    <name type="scientific">termite gut metagenome</name>
    <dbReference type="NCBI Taxonomy" id="433724"/>
    <lineage>
        <taxon>unclassified sequences</taxon>
        <taxon>metagenomes</taxon>
        <taxon>organismal metagenomes</taxon>
    </lineage>
</organism>
<evidence type="ECO:0000313" key="4">
    <source>
        <dbReference type="EMBL" id="KAA6320428.1"/>
    </source>
</evidence>
<dbReference type="GO" id="GO:0005524">
    <property type="term" value="F:ATP binding"/>
    <property type="evidence" value="ECO:0007669"/>
    <property type="project" value="UniProtKB-KW"/>
</dbReference>
<comment type="caution">
    <text evidence="4">The sequence shown here is derived from an EMBL/GenBank/DDBJ whole genome shotgun (WGS) entry which is preliminary data.</text>
</comment>
<dbReference type="GO" id="GO:0009396">
    <property type="term" value="P:folic acid-containing compound biosynthetic process"/>
    <property type="evidence" value="ECO:0007669"/>
    <property type="project" value="TreeGrafter"/>
</dbReference>
<dbReference type="InterPro" id="IPR024185">
    <property type="entry name" value="FTHF_cligase-like_sf"/>
</dbReference>
<dbReference type="InterPro" id="IPR037171">
    <property type="entry name" value="NagB/RpiA_transferase-like"/>
</dbReference>
<dbReference type="AlphaFoldDB" id="A0A5J4QHM6"/>
<dbReference type="EC" id="6.3.3.2" evidence="4"/>
<dbReference type="GO" id="GO:0035999">
    <property type="term" value="P:tetrahydrofolate interconversion"/>
    <property type="evidence" value="ECO:0007669"/>
    <property type="project" value="TreeGrafter"/>
</dbReference>
<comment type="similarity">
    <text evidence="1">Belongs to the 5-formyltetrahydrofolate cyclo-ligase family.</text>
</comment>
<dbReference type="PIRSF" id="PIRSF006806">
    <property type="entry name" value="FTHF_cligase"/>
    <property type="match status" value="1"/>
</dbReference>
<dbReference type="PANTHER" id="PTHR23407">
    <property type="entry name" value="ATPASE INHIBITOR/5-FORMYLTETRAHYDROFOLATE CYCLO-LIGASE"/>
    <property type="match status" value="1"/>
</dbReference>
<dbReference type="Pfam" id="PF01812">
    <property type="entry name" value="5-FTHF_cyc-lig"/>
    <property type="match status" value="1"/>
</dbReference>
<proteinExistence type="inferred from homology"/>
<dbReference type="NCBIfam" id="TIGR02727">
    <property type="entry name" value="MTHFS_bact"/>
    <property type="match status" value="1"/>
</dbReference>
<protein>
    <submittedName>
        <fullName evidence="4">5-formyltetrahydrofolate cyclo-ligase</fullName>
        <ecNumber evidence="4">6.3.3.2</ecNumber>
    </submittedName>
</protein>
<dbReference type="GO" id="GO:0030272">
    <property type="term" value="F:5-formyltetrahydrofolate cyclo-ligase activity"/>
    <property type="evidence" value="ECO:0007669"/>
    <property type="project" value="UniProtKB-EC"/>
</dbReference>
<evidence type="ECO:0000256" key="1">
    <source>
        <dbReference type="ARBA" id="ARBA00010638"/>
    </source>
</evidence>
<keyword evidence="2" id="KW-0547">Nucleotide-binding</keyword>